<dbReference type="InterPro" id="IPR027558">
    <property type="entry name" value="Pre_pil_HX9DG_C"/>
</dbReference>
<comment type="caution">
    <text evidence="3">The sequence shown here is derived from an EMBL/GenBank/DDBJ whole genome shotgun (WGS) entry which is preliminary data.</text>
</comment>
<dbReference type="PANTHER" id="PTHR30093">
    <property type="entry name" value="GENERAL SECRETION PATHWAY PROTEIN G"/>
    <property type="match status" value="1"/>
</dbReference>
<keyword evidence="1" id="KW-0472">Membrane</keyword>
<keyword evidence="1" id="KW-1133">Transmembrane helix</keyword>
<dbReference type="PROSITE" id="PS00409">
    <property type="entry name" value="PROKAR_NTER_METHYL"/>
    <property type="match status" value="1"/>
</dbReference>
<protein>
    <submittedName>
        <fullName evidence="3">Prepilin-type cleavage/methylation domain-containing protein</fullName>
    </submittedName>
</protein>
<dbReference type="InterPro" id="IPR011453">
    <property type="entry name" value="DUF1559"/>
</dbReference>
<evidence type="ECO:0000313" key="4">
    <source>
        <dbReference type="Proteomes" id="UP000263642"/>
    </source>
</evidence>
<evidence type="ECO:0000313" key="3">
    <source>
        <dbReference type="EMBL" id="HCO22714.1"/>
    </source>
</evidence>
<dbReference type="NCBIfam" id="TIGR02532">
    <property type="entry name" value="IV_pilin_GFxxxE"/>
    <property type="match status" value="1"/>
</dbReference>
<reference evidence="3 4" key="1">
    <citation type="journal article" date="2018" name="Nat. Biotechnol.">
        <title>A standardized bacterial taxonomy based on genome phylogeny substantially revises the tree of life.</title>
        <authorList>
            <person name="Parks D.H."/>
            <person name="Chuvochina M."/>
            <person name="Waite D.W."/>
            <person name="Rinke C."/>
            <person name="Skarshewski A."/>
            <person name="Chaumeil P.A."/>
            <person name="Hugenholtz P."/>
        </authorList>
    </citation>
    <scope>NUCLEOTIDE SEQUENCE [LARGE SCALE GENOMIC DNA]</scope>
    <source>
        <strain evidence="3">UBA9375</strain>
    </source>
</reference>
<dbReference type="Gene3D" id="3.30.700.10">
    <property type="entry name" value="Glycoprotein, Type 4 Pilin"/>
    <property type="match status" value="1"/>
</dbReference>
<dbReference type="AlphaFoldDB" id="A0A3D3R1J1"/>
<dbReference type="EMBL" id="DQAY01000044">
    <property type="protein sequence ID" value="HCO22714.1"/>
    <property type="molecule type" value="Genomic_DNA"/>
</dbReference>
<name>A0A3D3R1J1_9PLAN</name>
<keyword evidence="1" id="KW-0812">Transmembrane</keyword>
<feature type="domain" description="DUF1559" evidence="2">
    <location>
        <begin position="38"/>
        <end position="308"/>
    </location>
</feature>
<feature type="transmembrane region" description="Helical" evidence="1">
    <location>
        <begin position="12"/>
        <end position="37"/>
    </location>
</feature>
<dbReference type="NCBIfam" id="TIGR04294">
    <property type="entry name" value="pre_pil_HX9DG"/>
    <property type="match status" value="1"/>
</dbReference>
<dbReference type="SUPFAM" id="SSF54523">
    <property type="entry name" value="Pili subunits"/>
    <property type="match status" value="1"/>
</dbReference>
<accession>A0A3D3R1J1</accession>
<evidence type="ECO:0000259" key="2">
    <source>
        <dbReference type="Pfam" id="PF07596"/>
    </source>
</evidence>
<gene>
    <name evidence="3" type="ORF">DIT97_06480</name>
</gene>
<dbReference type="InterPro" id="IPR045584">
    <property type="entry name" value="Pilin-like"/>
</dbReference>
<evidence type="ECO:0000256" key="1">
    <source>
        <dbReference type="SAM" id="Phobius"/>
    </source>
</evidence>
<dbReference type="InterPro" id="IPR012902">
    <property type="entry name" value="N_methyl_site"/>
</dbReference>
<dbReference type="RefSeq" id="WP_278440052.1">
    <property type="nucleotide sequence ID" value="NZ_CAXBMG010000005.1"/>
</dbReference>
<dbReference type="PANTHER" id="PTHR30093:SF2">
    <property type="entry name" value="TYPE II SECRETION SYSTEM PROTEIN H"/>
    <property type="match status" value="1"/>
</dbReference>
<organism evidence="3 4">
    <name type="scientific">Gimesia maris</name>
    <dbReference type="NCBI Taxonomy" id="122"/>
    <lineage>
        <taxon>Bacteria</taxon>
        <taxon>Pseudomonadati</taxon>
        <taxon>Planctomycetota</taxon>
        <taxon>Planctomycetia</taxon>
        <taxon>Planctomycetales</taxon>
        <taxon>Planctomycetaceae</taxon>
        <taxon>Gimesia</taxon>
    </lineage>
</organism>
<dbReference type="Pfam" id="PF07596">
    <property type="entry name" value="SBP_bac_10"/>
    <property type="match status" value="1"/>
</dbReference>
<dbReference type="Pfam" id="PF07963">
    <property type="entry name" value="N_methyl"/>
    <property type="match status" value="1"/>
</dbReference>
<sequence>MLIFHTKSERSRGFTLIELLVVIAIIAILIALLLPAVQQAREAARRSTCKNSMKQIGLAMHNYHDTHSIFPPATVNPGCQHGNLLVSPDTISNNVKNITAHLLILPYLDQANLYNQLNFSQPMGLSAHADVTPPSATAAASNMAALKRQRLSIYVCPSDPADSPGTNSSTTTHYYTVDYQRTSYGVIARAWEDNSKNRELFWGHANNARNLRSAFGTNGSARMRDITDGTTNTIFMSETSMEKYSSNYGPYWGAWTNTFWLNMSYGINKPYNSTTSLPFAWTPGSKHEGGCHVLLADGGVRFVSENTNEPTLLNLVSIADGNVIGEW</sequence>
<proteinExistence type="predicted"/>
<dbReference type="Proteomes" id="UP000263642">
    <property type="component" value="Unassembled WGS sequence"/>
</dbReference>